<keyword evidence="2" id="KW-0282">Flagellum</keyword>
<feature type="region of interest" description="Disordered" evidence="1">
    <location>
        <begin position="115"/>
        <end position="210"/>
    </location>
</feature>
<dbReference type="GeneID" id="25739843"/>
<evidence type="ECO:0000313" key="3">
    <source>
        <dbReference type="Proteomes" id="UP000054498"/>
    </source>
</evidence>
<evidence type="ECO:0000256" key="1">
    <source>
        <dbReference type="SAM" id="MobiDB-lite"/>
    </source>
</evidence>
<feature type="compositionally biased region" description="Basic residues" evidence="1">
    <location>
        <begin position="173"/>
        <end position="200"/>
    </location>
</feature>
<dbReference type="EMBL" id="KK101408">
    <property type="protein sequence ID" value="KIZ00994.1"/>
    <property type="molecule type" value="Genomic_DNA"/>
</dbReference>
<dbReference type="RefSeq" id="XP_013900013.1">
    <property type="nucleotide sequence ID" value="XM_014044559.1"/>
</dbReference>
<dbReference type="KEGG" id="mng:MNEG_6967"/>
<dbReference type="OrthoDB" id="188352at2759"/>
<feature type="region of interest" description="Disordered" evidence="1">
    <location>
        <begin position="352"/>
        <end position="372"/>
    </location>
</feature>
<organism evidence="2 3">
    <name type="scientific">Monoraphidium neglectum</name>
    <dbReference type="NCBI Taxonomy" id="145388"/>
    <lineage>
        <taxon>Eukaryota</taxon>
        <taxon>Viridiplantae</taxon>
        <taxon>Chlorophyta</taxon>
        <taxon>core chlorophytes</taxon>
        <taxon>Chlorophyceae</taxon>
        <taxon>CS clade</taxon>
        <taxon>Sphaeropleales</taxon>
        <taxon>Selenastraceae</taxon>
        <taxon>Monoraphidium</taxon>
    </lineage>
</organism>
<keyword evidence="3" id="KW-1185">Reference proteome</keyword>
<dbReference type="STRING" id="145388.A0A0D2L0S2"/>
<feature type="compositionally biased region" description="Acidic residues" evidence="1">
    <location>
        <begin position="123"/>
        <end position="133"/>
    </location>
</feature>
<dbReference type="AlphaFoldDB" id="A0A0D2L0S2"/>
<name>A0A0D2L0S2_9CHLO</name>
<keyword evidence="2" id="KW-0969">Cilium</keyword>
<proteinExistence type="predicted"/>
<dbReference type="PANTHER" id="PTHR33667">
    <property type="entry name" value="SI:DKEY-57N24.6"/>
    <property type="match status" value="1"/>
</dbReference>
<evidence type="ECO:0000313" key="2">
    <source>
        <dbReference type="EMBL" id="KIZ00994.1"/>
    </source>
</evidence>
<protein>
    <submittedName>
        <fullName evidence="2">Flagellar associated protein</fullName>
    </submittedName>
</protein>
<dbReference type="Proteomes" id="UP000054498">
    <property type="component" value="Unassembled WGS sequence"/>
</dbReference>
<gene>
    <name evidence="2" type="ORF">MNEG_6967</name>
</gene>
<accession>A0A0D2L0S2</accession>
<feature type="compositionally biased region" description="Gly residues" evidence="1">
    <location>
        <begin position="134"/>
        <end position="147"/>
    </location>
</feature>
<reference evidence="2 3" key="1">
    <citation type="journal article" date="2013" name="BMC Genomics">
        <title>Reconstruction of the lipid metabolism for the microalga Monoraphidium neglectum from its genome sequence reveals characteristics suitable for biofuel production.</title>
        <authorList>
            <person name="Bogen C."/>
            <person name="Al-Dilaimi A."/>
            <person name="Albersmeier A."/>
            <person name="Wichmann J."/>
            <person name="Grundmann M."/>
            <person name="Rupp O."/>
            <person name="Lauersen K.J."/>
            <person name="Blifernez-Klassen O."/>
            <person name="Kalinowski J."/>
            <person name="Goesmann A."/>
            <person name="Mussgnug J.H."/>
            <person name="Kruse O."/>
        </authorList>
    </citation>
    <scope>NUCLEOTIDE SEQUENCE [LARGE SCALE GENOMIC DNA]</scope>
    <source>
        <strain evidence="2 3">SAG 48.87</strain>
    </source>
</reference>
<dbReference type="PANTHER" id="PTHR33667:SF7">
    <property type="entry name" value="RIKEN CDNA 1810020O05 GENE"/>
    <property type="match status" value="1"/>
</dbReference>
<keyword evidence="2" id="KW-0966">Cell projection</keyword>
<sequence length="537" mass="56606">MKIWALDERQPCADEAWRERRVLFNPEGLHPERLYADLGVDAWAVKLRAPLGEIGAEAASYASGKVRPECVAGLMRLLALRGAAWARHADALALWPTADQVDLLDKRFGGELTKGDVLGVEAEQPDSDDDGGDEGGGGGGGALGGGRLPADAGPPRGGGGGGGARSERSGRSGSRRSRGTRGRRSRASSKSSKRRRRVRAPRMPPLDAQNDAFVRAKAEAARRRAARDVGAEARRALVERAASPEMRALRAAWAEWNPQRAAARELERRVAAGELTLEDTIKARFPPEPSGGGCGRGPVPGKVPPEEAAALGWCPHSQPFLWPAPRPPGKFARHELRPSEARALELREPWEEGAAQGQLPQGSACGSSGAGAGPSFQAVVRQEGAGVFTQDPAFWRSVHDAGDIHDAHLASLKAAERKAWEAALVSKDTTMHVLSVPCGAKAAAQADRLRGLLRDPPAKKGFAVARADPPPISMDLREPWLPPAKAAAGGAGAAAAAAGGERVPEFDSLARGRPRSRVFKPGWSDAWGAGLHDGDGG</sequence>
<feature type="compositionally biased region" description="Gly residues" evidence="1">
    <location>
        <begin position="155"/>
        <end position="164"/>
    </location>
</feature>